<comment type="caution">
    <text evidence="3">The sequence shown here is derived from an EMBL/GenBank/DDBJ whole genome shotgun (WGS) entry which is preliminary data.</text>
</comment>
<keyword evidence="4" id="KW-1185">Reference proteome</keyword>
<evidence type="ECO:0000256" key="1">
    <source>
        <dbReference type="SAM" id="MobiDB-lite"/>
    </source>
</evidence>
<dbReference type="OrthoDB" id="1112758at2"/>
<feature type="domain" description="TonB C-terminal" evidence="2">
    <location>
        <begin position="323"/>
        <end position="387"/>
    </location>
</feature>
<feature type="compositionally biased region" description="Low complexity" evidence="1">
    <location>
        <begin position="161"/>
        <end position="181"/>
    </location>
</feature>
<organism evidence="3 4">
    <name type="scientific">Hymenobacter gummosus</name>
    <dbReference type="NCBI Taxonomy" id="1776032"/>
    <lineage>
        <taxon>Bacteria</taxon>
        <taxon>Pseudomonadati</taxon>
        <taxon>Bacteroidota</taxon>
        <taxon>Cytophagia</taxon>
        <taxon>Cytophagales</taxon>
        <taxon>Hymenobacteraceae</taxon>
        <taxon>Hymenobacter</taxon>
    </lineage>
</organism>
<dbReference type="Gene3D" id="3.30.1150.10">
    <property type="match status" value="1"/>
</dbReference>
<feature type="compositionally biased region" description="Basic and acidic residues" evidence="1">
    <location>
        <begin position="279"/>
        <end position="289"/>
    </location>
</feature>
<sequence length="388" mass="40107">MSPADPHFSPQAPAAAHLPAAVLRQYAAGTLTPAERRRVENHTLDCALCADALEGYQQAEPQATSPASLAELRQRLHARVEAEPATAPRGGAWWMAAAAAVLLLAFVGLWQWQQPAQNTAVVRSRPAAAPATQPAPAAATAPAADSTLAPVASEAELSDVAAAPPAATSRPPADYAAAPTRSRTRRSPRRPVTVAANVATETAADAAAEELPAAGTGVAVEVAAAPPVAAPALAKPSPEPESKAKVAARTVEVAAAPGRAALVADSPATVAPAAAQPPLREESSKRKSELPPAPALAPFPNGGYPAFRTYLIREQKRPEGLPRTDGTVKLKFTVEADGSVHNIQVVRGLNEDLDAEAIRLVCEGPSWRPGIVGGRRAAQTVRLDVPFR</sequence>
<dbReference type="GO" id="GO:0015891">
    <property type="term" value="P:siderophore transport"/>
    <property type="evidence" value="ECO:0007669"/>
    <property type="project" value="InterPro"/>
</dbReference>
<dbReference type="AlphaFoldDB" id="A0A431U0Z0"/>
<reference evidence="3 4" key="1">
    <citation type="submission" date="2018-12" db="EMBL/GenBank/DDBJ databases">
        <title>Hymenobacter gummosus sp. nov., isolated from a spring.</title>
        <authorList>
            <person name="Nie L."/>
        </authorList>
    </citation>
    <scope>NUCLEOTIDE SEQUENCE [LARGE SCALE GENOMIC DNA]</scope>
    <source>
        <strain evidence="3 4">KCTC 52166</strain>
    </source>
</reference>
<dbReference type="GO" id="GO:0055085">
    <property type="term" value="P:transmembrane transport"/>
    <property type="evidence" value="ECO:0007669"/>
    <property type="project" value="InterPro"/>
</dbReference>
<protein>
    <recommendedName>
        <fullName evidence="2">TonB C-terminal domain-containing protein</fullName>
    </recommendedName>
</protein>
<name>A0A431U0Z0_9BACT</name>
<dbReference type="PANTHER" id="PTHR33446">
    <property type="entry name" value="PROTEIN TONB-RELATED"/>
    <property type="match status" value="1"/>
</dbReference>
<feature type="region of interest" description="Disordered" evidence="1">
    <location>
        <begin position="132"/>
        <end position="193"/>
    </location>
</feature>
<dbReference type="GO" id="GO:0030288">
    <property type="term" value="C:outer membrane-bounded periplasmic space"/>
    <property type="evidence" value="ECO:0007669"/>
    <property type="project" value="InterPro"/>
</dbReference>
<dbReference type="Gene3D" id="1.10.10.1320">
    <property type="entry name" value="Anti-sigma factor, zinc-finger domain"/>
    <property type="match status" value="1"/>
</dbReference>
<proteinExistence type="predicted"/>
<accession>A0A431U0Z0</accession>
<dbReference type="InterPro" id="IPR041916">
    <property type="entry name" value="Anti_sigma_zinc_sf"/>
</dbReference>
<dbReference type="Pfam" id="PF03544">
    <property type="entry name" value="TonB_C"/>
    <property type="match status" value="1"/>
</dbReference>
<dbReference type="InterPro" id="IPR003538">
    <property type="entry name" value="TonB"/>
</dbReference>
<dbReference type="PANTHER" id="PTHR33446:SF2">
    <property type="entry name" value="PROTEIN TONB"/>
    <property type="match status" value="1"/>
</dbReference>
<dbReference type="EMBL" id="RXOF01000009">
    <property type="protein sequence ID" value="RTQ48591.1"/>
    <property type="molecule type" value="Genomic_DNA"/>
</dbReference>
<evidence type="ECO:0000313" key="3">
    <source>
        <dbReference type="EMBL" id="RTQ48591.1"/>
    </source>
</evidence>
<dbReference type="InterPro" id="IPR051045">
    <property type="entry name" value="TonB-dependent_transducer"/>
</dbReference>
<feature type="compositionally biased region" description="Low complexity" evidence="1">
    <location>
        <begin position="267"/>
        <end position="278"/>
    </location>
</feature>
<dbReference type="GO" id="GO:0098797">
    <property type="term" value="C:plasma membrane protein complex"/>
    <property type="evidence" value="ECO:0007669"/>
    <property type="project" value="TreeGrafter"/>
</dbReference>
<evidence type="ECO:0000313" key="4">
    <source>
        <dbReference type="Proteomes" id="UP000282184"/>
    </source>
</evidence>
<dbReference type="PRINTS" id="PR01374">
    <property type="entry name" value="TONBPROTEIN"/>
</dbReference>
<dbReference type="Proteomes" id="UP000282184">
    <property type="component" value="Unassembled WGS sequence"/>
</dbReference>
<feature type="compositionally biased region" description="Low complexity" evidence="1">
    <location>
        <begin position="132"/>
        <end position="144"/>
    </location>
</feature>
<dbReference type="GO" id="GO:0031992">
    <property type="term" value="F:energy transducer activity"/>
    <property type="evidence" value="ECO:0007669"/>
    <property type="project" value="InterPro"/>
</dbReference>
<dbReference type="RefSeq" id="WP_126694296.1">
    <property type="nucleotide sequence ID" value="NZ_RXOF01000009.1"/>
</dbReference>
<dbReference type="InterPro" id="IPR037682">
    <property type="entry name" value="TonB_C"/>
</dbReference>
<gene>
    <name evidence="3" type="ORF">EJV47_16595</name>
</gene>
<evidence type="ECO:0000259" key="2">
    <source>
        <dbReference type="Pfam" id="PF03544"/>
    </source>
</evidence>
<feature type="region of interest" description="Disordered" evidence="1">
    <location>
        <begin position="267"/>
        <end position="301"/>
    </location>
</feature>
<dbReference type="SUPFAM" id="SSF74653">
    <property type="entry name" value="TolA/TonB C-terminal domain"/>
    <property type="match status" value="1"/>
</dbReference>